<evidence type="ECO:0000313" key="2">
    <source>
        <dbReference type="EMBL" id="MVA96171.1"/>
    </source>
</evidence>
<dbReference type="AlphaFoldDB" id="A0A844QDU3"/>
<protein>
    <recommendedName>
        <fullName evidence="4">Holin-X, holin superfamily III</fullName>
    </recommendedName>
</protein>
<proteinExistence type="predicted"/>
<dbReference type="EMBL" id="WPHG01000001">
    <property type="protein sequence ID" value="MVA96171.1"/>
    <property type="molecule type" value="Genomic_DNA"/>
</dbReference>
<name>A0A844QDU3_9HYPH</name>
<keyword evidence="1" id="KW-0812">Transmembrane</keyword>
<comment type="caution">
    <text evidence="2">The sequence shown here is derived from an EMBL/GenBank/DDBJ whole genome shotgun (WGS) entry which is preliminary data.</text>
</comment>
<sequence>MLKSAIELLAGLDAKRAARRFRRAVIDFALAGAALLLGLGFLVAAAFIFVSERYGALYTTTAFGVGFIVLAGLILIVHRMIVGLRIRRRAEEKRAEQVKSFAVTAALAALPSIIRSRSLVGQIAIPLAAIAAYAIYRENLDDDDEPLSDDEL</sequence>
<keyword evidence="1" id="KW-0472">Membrane</keyword>
<evidence type="ECO:0008006" key="4">
    <source>
        <dbReference type="Google" id="ProtNLM"/>
    </source>
</evidence>
<evidence type="ECO:0000256" key="1">
    <source>
        <dbReference type="SAM" id="Phobius"/>
    </source>
</evidence>
<keyword evidence="1" id="KW-1133">Transmembrane helix</keyword>
<accession>A0A844QDU3</accession>
<dbReference type="RefSeq" id="WP_156711141.1">
    <property type="nucleotide sequence ID" value="NZ_WPHG01000001.1"/>
</dbReference>
<feature type="transmembrane region" description="Helical" evidence="1">
    <location>
        <begin position="56"/>
        <end position="77"/>
    </location>
</feature>
<dbReference type="Proteomes" id="UP000463224">
    <property type="component" value="Unassembled WGS sequence"/>
</dbReference>
<feature type="transmembrane region" description="Helical" evidence="1">
    <location>
        <begin position="25"/>
        <end position="50"/>
    </location>
</feature>
<reference evidence="2 3" key="1">
    <citation type="submission" date="2019-12" db="EMBL/GenBank/DDBJ databases">
        <title>Nitratireductor arenosus sp. nov., Isolated from sea sand, Jeju island, South Korea.</title>
        <authorList>
            <person name="Kim W."/>
        </authorList>
    </citation>
    <scope>NUCLEOTIDE SEQUENCE [LARGE SCALE GENOMIC DNA]</scope>
    <source>
        <strain evidence="2 3">CAU 1489</strain>
    </source>
</reference>
<evidence type="ECO:0000313" key="3">
    <source>
        <dbReference type="Proteomes" id="UP000463224"/>
    </source>
</evidence>
<keyword evidence="3" id="KW-1185">Reference proteome</keyword>
<gene>
    <name evidence="2" type="ORF">GN330_02770</name>
</gene>
<organism evidence="2 3">
    <name type="scientific">Nitratireductor arenosus</name>
    <dbReference type="NCBI Taxonomy" id="2682096"/>
    <lineage>
        <taxon>Bacteria</taxon>
        <taxon>Pseudomonadati</taxon>
        <taxon>Pseudomonadota</taxon>
        <taxon>Alphaproteobacteria</taxon>
        <taxon>Hyphomicrobiales</taxon>
        <taxon>Phyllobacteriaceae</taxon>
        <taxon>Nitratireductor</taxon>
    </lineage>
</organism>